<name>A0A0J6EZC1_9BACI</name>
<dbReference type="PROSITE" id="PS50893">
    <property type="entry name" value="ABC_TRANSPORTER_2"/>
    <property type="match status" value="1"/>
</dbReference>
<keyword evidence="6 7" id="KW-0472">Membrane</keyword>
<organism evidence="10 12">
    <name type="scientific">Bacillus glycinifermentans</name>
    <dbReference type="NCBI Taxonomy" id="1664069"/>
    <lineage>
        <taxon>Bacteria</taxon>
        <taxon>Bacillati</taxon>
        <taxon>Bacillota</taxon>
        <taxon>Bacilli</taxon>
        <taxon>Bacillales</taxon>
        <taxon>Bacillaceae</taxon>
        <taxon>Bacillus</taxon>
    </lineage>
</organism>
<sequence length="601" mass="67845">MLTLYSFFKKLPQTSSFIFYGLRLFWRADPFKTGVLFFITLLGASLGPLLVWLSAKVIDEITRAPFQLSSWNTLVWAALAYVALTLIVDALQPIAEMQKRLLTAKLEAYVDELLIEKAISIPDTAAFEDSSFHAKSQIIRYNEYFVSMWITIVSQTCSGIVMIAASSLMIGTFAPWIPLLFLILAFPKLYWEAKLNNATFEGREEVQELRRRAEYYAGVPLIPETAGEIKMFNLVPFFKASYRNTALKLLNTISHDHRKLALYHLFWSVLQSLAAGFVLIYIVQQALRGAFSVGDLLLFIGATVQFNEGVNEMFAAFAIGARETRHLGNIYTFLNSKNTMETGDAPIADRKTEGYAFDRVSFTYDGSKTVLDIEKLDIPLNKTTVLVGENGSGKTTLIKLLLRYFDPNQGAIYYNGLPLKAYDIKHFRSNATAVFQDFLRYEMSLKLNIGLGEVSSRNDLAKIEKAALFGGVNLFLDKLENGYDTELGRLFGGRNLSGGEWQRVAISRAFMRDESADLFIFDEPSSALDVFIEEEIFDKLSRMTEGKTVIIVSHRLSTARFADHIIFLENGRVIETGTHDELMANQGQYAELYHLQAKKYV</sequence>
<evidence type="ECO:0000256" key="3">
    <source>
        <dbReference type="ARBA" id="ARBA00022741"/>
    </source>
</evidence>
<dbReference type="RefSeq" id="WP_048352764.1">
    <property type="nucleotide sequence ID" value="NZ_CP023481.1"/>
</dbReference>
<dbReference type="SUPFAM" id="SSF52540">
    <property type="entry name" value="P-loop containing nucleoside triphosphate hydrolases"/>
    <property type="match status" value="1"/>
</dbReference>
<evidence type="ECO:0000256" key="4">
    <source>
        <dbReference type="ARBA" id="ARBA00022840"/>
    </source>
</evidence>
<feature type="transmembrane region" description="Helical" evidence="7">
    <location>
        <begin position="260"/>
        <end position="283"/>
    </location>
</feature>
<dbReference type="Proteomes" id="UP001341297">
    <property type="component" value="Unassembled WGS sequence"/>
</dbReference>
<dbReference type="OrthoDB" id="9806127at2"/>
<dbReference type="Proteomes" id="UP000036168">
    <property type="component" value="Unassembled WGS sequence"/>
</dbReference>
<dbReference type="InterPro" id="IPR036640">
    <property type="entry name" value="ABC1_TM_sf"/>
</dbReference>
<dbReference type="InterPro" id="IPR027417">
    <property type="entry name" value="P-loop_NTPase"/>
</dbReference>
<dbReference type="SUPFAM" id="SSF90123">
    <property type="entry name" value="ABC transporter transmembrane region"/>
    <property type="match status" value="1"/>
</dbReference>
<dbReference type="EMBL" id="JARRTL010000006">
    <property type="protein sequence ID" value="MEC0483860.1"/>
    <property type="molecule type" value="Genomic_DNA"/>
</dbReference>
<evidence type="ECO:0000313" key="12">
    <source>
        <dbReference type="Proteomes" id="UP000036168"/>
    </source>
</evidence>
<comment type="subcellular location">
    <subcellularLocation>
        <location evidence="1">Cell membrane</location>
        <topology evidence="1">Multi-pass membrane protein</topology>
    </subcellularLocation>
</comment>
<evidence type="ECO:0000259" key="8">
    <source>
        <dbReference type="PROSITE" id="PS50893"/>
    </source>
</evidence>
<dbReference type="PROSITE" id="PS00211">
    <property type="entry name" value="ABC_TRANSPORTER_1"/>
    <property type="match status" value="1"/>
</dbReference>
<feature type="domain" description="ABC transmembrane type-1" evidence="9">
    <location>
        <begin position="35"/>
        <end position="322"/>
    </location>
</feature>
<feature type="transmembrane region" description="Helical" evidence="7">
    <location>
        <begin position="73"/>
        <end position="91"/>
    </location>
</feature>
<dbReference type="InterPro" id="IPR011527">
    <property type="entry name" value="ABC1_TM_dom"/>
</dbReference>
<reference evidence="11 13" key="3">
    <citation type="submission" date="2023-03" db="EMBL/GenBank/DDBJ databases">
        <title>Agriculturally important microbes genome sequencing.</title>
        <authorList>
            <person name="Dunlap C."/>
        </authorList>
    </citation>
    <scope>NUCLEOTIDE SEQUENCE [LARGE SCALE GENOMIC DNA]</scope>
    <source>
        <strain evidence="11 13">CBP-3203</strain>
    </source>
</reference>
<dbReference type="PATRIC" id="fig|1664069.3.peg.3102"/>
<dbReference type="AlphaFoldDB" id="A0A0J6EZC1"/>
<dbReference type="Gene3D" id="3.40.50.300">
    <property type="entry name" value="P-loop containing nucleotide triphosphate hydrolases"/>
    <property type="match status" value="1"/>
</dbReference>
<keyword evidence="13" id="KW-1185">Reference proteome</keyword>
<dbReference type="GO" id="GO:0016887">
    <property type="term" value="F:ATP hydrolysis activity"/>
    <property type="evidence" value="ECO:0007669"/>
    <property type="project" value="InterPro"/>
</dbReference>
<evidence type="ECO:0000313" key="13">
    <source>
        <dbReference type="Proteomes" id="UP001341297"/>
    </source>
</evidence>
<dbReference type="InterPro" id="IPR039421">
    <property type="entry name" value="Type_1_exporter"/>
</dbReference>
<dbReference type="PANTHER" id="PTHR43394:SF1">
    <property type="entry name" value="ATP-BINDING CASSETTE SUB-FAMILY B MEMBER 10, MITOCHONDRIAL"/>
    <property type="match status" value="1"/>
</dbReference>
<dbReference type="GO" id="GO:0005524">
    <property type="term" value="F:ATP binding"/>
    <property type="evidence" value="ECO:0007669"/>
    <property type="project" value="UniProtKB-KW"/>
</dbReference>
<gene>
    <name evidence="10" type="ORF">AB447_206225</name>
    <name evidence="11" type="ORF">P8828_03210</name>
</gene>
<proteinExistence type="predicted"/>
<dbReference type="PANTHER" id="PTHR43394">
    <property type="entry name" value="ATP-DEPENDENT PERMEASE MDL1, MITOCHONDRIAL"/>
    <property type="match status" value="1"/>
</dbReference>
<dbReference type="Pfam" id="PF00005">
    <property type="entry name" value="ABC_tran"/>
    <property type="match status" value="1"/>
</dbReference>
<dbReference type="PROSITE" id="PS50929">
    <property type="entry name" value="ABC_TM1F"/>
    <property type="match status" value="1"/>
</dbReference>
<dbReference type="EMBL" id="LECW02000045">
    <property type="protein sequence ID" value="KRT90175.1"/>
    <property type="molecule type" value="Genomic_DNA"/>
</dbReference>
<accession>A0A0J6EQZ6</accession>
<protein>
    <submittedName>
        <fullName evidence="10 11">ABC transporter</fullName>
    </submittedName>
</protein>
<dbReference type="SMART" id="SM00382">
    <property type="entry name" value="AAA"/>
    <property type="match status" value="1"/>
</dbReference>
<feature type="transmembrane region" description="Helical" evidence="7">
    <location>
        <begin position="173"/>
        <end position="191"/>
    </location>
</feature>
<keyword evidence="3" id="KW-0547">Nucleotide-binding</keyword>
<evidence type="ECO:0000259" key="9">
    <source>
        <dbReference type="PROSITE" id="PS50929"/>
    </source>
</evidence>
<evidence type="ECO:0000256" key="1">
    <source>
        <dbReference type="ARBA" id="ARBA00004651"/>
    </source>
</evidence>
<dbReference type="GO" id="GO:0005886">
    <property type="term" value="C:plasma membrane"/>
    <property type="evidence" value="ECO:0007669"/>
    <property type="project" value="UniProtKB-SubCell"/>
</dbReference>
<feature type="transmembrane region" description="Helical" evidence="7">
    <location>
        <begin position="144"/>
        <end position="167"/>
    </location>
</feature>
<evidence type="ECO:0000256" key="2">
    <source>
        <dbReference type="ARBA" id="ARBA00022692"/>
    </source>
</evidence>
<comment type="caution">
    <text evidence="10">The sequence shown here is derived from an EMBL/GenBank/DDBJ whole genome shotgun (WGS) entry which is preliminary data.</text>
</comment>
<evidence type="ECO:0000256" key="5">
    <source>
        <dbReference type="ARBA" id="ARBA00022989"/>
    </source>
</evidence>
<feature type="domain" description="ABC transporter" evidence="8">
    <location>
        <begin position="355"/>
        <end position="595"/>
    </location>
</feature>
<keyword evidence="2 7" id="KW-0812">Transmembrane</keyword>
<feature type="transmembrane region" description="Helical" evidence="7">
    <location>
        <begin position="33"/>
        <end position="53"/>
    </location>
</feature>
<keyword evidence="4 11" id="KW-0067">ATP-binding</keyword>
<evidence type="ECO:0000256" key="6">
    <source>
        <dbReference type="ARBA" id="ARBA00023136"/>
    </source>
</evidence>
<keyword evidence="5 7" id="KW-1133">Transmembrane helix</keyword>
<dbReference type="STRING" id="1664069.BGLY_4434"/>
<dbReference type="InterPro" id="IPR017871">
    <property type="entry name" value="ABC_transporter-like_CS"/>
</dbReference>
<dbReference type="InterPro" id="IPR003593">
    <property type="entry name" value="AAA+_ATPase"/>
</dbReference>
<dbReference type="GO" id="GO:0015421">
    <property type="term" value="F:ABC-type oligopeptide transporter activity"/>
    <property type="evidence" value="ECO:0007669"/>
    <property type="project" value="TreeGrafter"/>
</dbReference>
<evidence type="ECO:0000313" key="11">
    <source>
        <dbReference type="EMBL" id="MEC0483860.1"/>
    </source>
</evidence>
<evidence type="ECO:0000313" key="10">
    <source>
        <dbReference type="EMBL" id="KRT90175.1"/>
    </source>
</evidence>
<evidence type="ECO:0000256" key="7">
    <source>
        <dbReference type="SAM" id="Phobius"/>
    </source>
</evidence>
<dbReference type="Gene3D" id="1.20.1560.10">
    <property type="entry name" value="ABC transporter type 1, transmembrane domain"/>
    <property type="match status" value="1"/>
</dbReference>
<accession>A0A0J6EZC1</accession>
<reference evidence="10 12" key="1">
    <citation type="journal article" date="2015" name="Int. J. Syst. Evol. Microbiol.">
        <title>Bacillus glycinifermentans sp. nov., isolated from fermented soybean paste.</title>
        <authorList>
            <person name="Kim S.J."/>
            <person name="Dunlap C.A."/>
            <person name="Kwon S.W."/>
            <person name="Rooney A.P."/>
        </authorList>
    </citation>
    <scope>NUCLEOTIDE SEQUENCE [LARGE SCALE GENOMIC DNA]</scope>
    <source>
        <strain evidence="10 12">GO-13</strain>
    </source>
</reference>
<reference evidence="10" key="2">
    <citation type="submission" date="2015-10" db="EMBL/GenBank/DDBJ databases">
        <authorList>
            <person name="Gilbert D.G."/>
        </authorList>
    </citation>
    <scope>NUCLEOTIDE SEQUENCE</scope>
    <source>
        <strain evidence="10">GO-13</strain>
    </source>
</reference>
<dbReference type="InterPro" id="IPR003439">
    <property type="entry name" value="ABC_transporter-like_ATP-bd"/>
</dbReference>